<dbReference type="EMBL" id="CP016094">
    <property type="protein sequence ID" value="AOS45672.1"/>
    <property type="molecule type" value="Genomic_DNA"/>
</dbReference>
<dbReference type="InterPro" id="IPR021730">
    <property type="entry name" value="YdbH"/>
</dbReference>
<organism evidence="1 2">
    <name type="scientific">Lacunisphaera limnophila</name>
    <dbReference type="NCBI Taxonomy" id="1838286"/>
    <lineage>
        <taxon>Bacteria</taxon>
        <taxon>Pseudomonadati</taxon>
        <taxon>Verrucomicrobiota</taxon>
        <taxon>Opitutia</taxon>
        <taxon>Opitutales</taxon>
        <taxon>Opitutaceae</taxon>
        <taxon>Lacunisphaera</taxon>
    </lineage>
</organism>
<evidence type="ECO:0000313" key="1">
    <source>
        <dbReference type="EMBL" id="AOS45672.1"/>
    </source>
</evidence>
<gene>
    <name evidence="1" type="ORF">Verru16b_02757</name>
</gene>
<dbReference type="Proteomes" id="UP000095228">
    <property type="component" value="Chromosome"/>
</dbReference>
<sequence>MSALILAVLLLVAAVAARLFLTGLAFDAVLKHAGASEIRFEVTQASLWQVVMKDVGFLLDLQPFTAERVSLERAHWWTPSLGSLRVESARVPIRLHDPARSPAPERKPAGAVILPFEEISIDGQVVIQADGQADQALTVTIEARPGPGKIWAGSARVSAPGLAGRGEGTYDLASEALVFRVPELALDLKPWAAFAQQVLPLPENDWTVEGQVSGSLEGRWADGALTGTGRVSWRDGRATSTKQAITATGIEADLELSDLAQLVGKAGTVRIREVQTGKLTLSALAADFTMAGMDHLTVNHATLETLGGRVTAEPFRLVPSQAELDAVFRVEGIQVEQVMALTESLPAKATGRVNGRVPVRLTKEGLRLGTGWLGLMPGVQAEIEFNAKGLLTGGASAGTPTFAVLQKIESGLLRLRISELRLDIRPTDAPEGRSAQLHLKGEPVDREVKAPVILDLNVNGPLEKLINLGMDSRLSVGTKP</sequence>
<dbReference type="STRING" id="1838286.Verru16b_02757"/>
<accession>A0A1D8AXQ6</accession>
<dbReference type="Pfam" id="PF11739">
    <property type="entry name" value="YdbH-like"/>
    <property type="match status" value="1"/>
</dbReference>
<evidence type="ECO:0000313" key="2">
    <source>
        <dbReference type="Proteomes" id="UP000095228"/>
    </source>
</evidence>
<protein>
    <submittedName>
        <fullName evidence="1">Dicarboxylate transport</fullName>
    </submittedName>
</protein>
<dbReference type="KEGG" id="obg:Verru16b_02757"/>
<proteinExistence type="predicted"/>
<dbReference type="AlphaFoldDB" id="A0A1D8AXQ6"/>
<reference evidence="1 2" key="1">
    <citation type="submission" date="2016-06" db="EMBL/GenBank/DDBJ databases">
        <title>Three novel species with peptidoglycan cell walls form the new genus Lacunisphaera gen. nov. in the family Opitutaceae of the verrucomicrobial subdivision 4.</title>
        <authorList>
            <person name="Rast P."/>
            <person name="Gloeckner I."/>
            <person name="Jogler M."/>
            <person name="Boedeker C."/>
            <person name="Jeske O."/>
            <person name="Wiegand S."/>
            <person name="Reinhardt R."/>
            <person name="Schumann P."/>
            <person name="Rohde M."/>
            <person name="Spring S."/>
            <person name="Gloeckner F.O."/>
            <person name="Jogler C."/>
        </authorList>
    </citation>
    <scope>NUCLEOTIDE SEQUENCE [LARGE SCALE GENOMIC DNA]</scope>
    <source>
        <strain evidence="1 2">IG16b</strain>
    </source>
</reference>
<name>A0A1D8AXQ6_9BACT</name>
<keyword evidence="2" id="KW-1185">Reference proteome</keyword>